<dbReference type="PROSITE" id="PS50263">
    <property type="entry name" value="CN_HYDROLASE"/>
    <property type="match status" value="1"/>
</dbReference>
<dbReference type="PANTHER" id="PTHR23088">
    <property type="entry name" value="NITRILASE-RELATED"/>
    <property type="match status" value="1"/>
</dbReference>
<dbReference type="InterPro" id="IPR003010">
    <property type="entry name" value="C-N_Hydrolase"/>
</dbReference>
<protein>
    <recommendedName>
        <fullName evidence="2">CN hydrolase domain-containing protein</fullName>
    </recommendedName>
</protein>
<organism evidence="3 4">
    <name type="scientific">Saccharococcus caldoxylosilyticus</name>
    <dbReference type="NCBI Taxonomy" id="81408"/>
    <lineage>
        <taxon>Bacteria</taxon>
        <taxon>Bacillati</taxon>
        <taxon>Bacillota</taxon>
        <taxon>Bacilli</taxon>
        <taxon>Bacillales</taxon>
        <taxon>Anoxybacillaceae</taxon>
        <taxon>Saccharococcus</taxon>
    </lineage>
</organism>
<dbReference type="PANTHER" id="PTHR23088:SF27">
    <property type="entry name" value="DEAMINATED GLUTATHIONE AMIDASE"/>
    <property type="match status" value="1"/>
</dbReference>
<evidence type="ECO:0000313" key="3">
    <source>
        <dbReference type="EMBL" id="KYD11723.1"/>
    </source>
</evidence>
<evidence type="ECO:0000313" key="4">
    <source>
        <dbReference type="Proteomes" id="UP000075455"/>
    </source>
</evidence>
<dbReference type="EMBL" id="LQYS01000072">
    <property type="protein sequence ID" value="KYD11723.1"/>
    <property type="molecule type" value="Genomic_DNA"/>
</dbReference>
<evidence type="ECO:0000256" key="1">
    <source>
        <dbReference type="ARBA" id="ARBA00010613"/>
    </source>
</evidence>
<feature type="domain" description="CN hydrolase" evidence="2">
    <location>
        <begin position="5"/>
        <end position="241"/>
    </location>
</feature>
<dbReference type="Proteomes" id="UP000075455">
    <property type="component" value="Unassembled WGS sequence"/>
</dbReference>
<dbReference type="STRING" id="81408.B4119_4190"/>
<name>A0A150LH57_9BACL</name>
<dbReference type="CDD" id="cd07197">
    <property type="entry name" value="nitrilase"/>
    <property type="match status" value="1"/>
</dbReference>
<dbReference type="SUPFAM" id="SSF56317">
    <property type="entry name" value="Carbon-nitrogen hydrolase"/>
    <property type="match status" value="1"/>
</dbReference>
<dbReference type="AlphaFoldDB" id="A0A150LH57"/>
<reference evidence="3 4" key="1">
    <citation type="submission" date="2016-01" db="EMBL/GenBank/DDBJ databases">
        <title>Draft Genome Sequences of Seven Thermophilic Sporeformers Isolated from Foods.</title>
        <authorList>
            <person name="Berendsen E.M."/>
            <person name="Wells-Bennik M.H."/>
            <person name="Krawcyk A.O."/>
            <person name="De Jong A."/>
            <person name="Holsappel S."/>
            <person name="Eijlander R.T."/>
            <person name="Kuipers O.P."/>
        </authorList>
    </citation>
    <scope>NUCLEOTIDE SEQUENCE [LARGE SCALE GENOMIC DNA]</scope>
    <source>
        <strain evidence="3 4">B4119</strain>
    </source>
</reference>
<dbReference type="Gene3D" id="3.60.110.10">
    <property type="entry name" value="Carbon-nitrogen hydrolase"/>
    <property type="match status" value="1"/>
</dbReference>
<dbReference type="RefSeq" id="WP_061579759.1">
    <property type="nucleotide sequence ID" value="NZ_LQYS01000072.1"/>
</dbReference>
<dbReference type="InterPro" id="IPR036526">
    <property type="entry name" value="C-N_Hydrolase_sf"/>
</dbReference>
<comment type="caution">
    <text evidence="3">The sequence shown here is derived from an EMBL/GenBank/DDBJ whole genome shotgun (WGS) entry which is preliminary data.</text>
</comment>
<proteinExistence type="inferred from homology"/>
<evidence type="ECO:0000259" key="2">
    <source>
        <dbReference type="PROSITE" id="PS50263"/>
    </source>
</evidence>
<dbReference type="Pfam" id="PF00795">
    <property type="entry name" value="CN_hydrolase"/>
    <property type="match status" value="1"/>
</dbReference>
<dbReference type="PATRIC" id="fig|81408.3.peg.31"/>
<sequence>MNDVISVAAIQMNCILGNKEENLSKSERLIEDAVKKGAKLIVLPELFNTGYRVEENDLDLAEQIPGETTSWLERICSENNVYIVGCILEKSITNGVIYDTAIVVGPKGLIGSYRKIHLWDKENIRFAKGNEYPIFDLGFARLGVQICYEIGFPEGARILSLKGADIVVYPSAFGKERLYVWDIATRSRALENGIYVIACNRTGKERGKTEFGGFSRIVDPKGKIIVEASSEDEVILAEVNLNDVKNQRREVPYLRDLNQCVIKENLIF</sequence>
<comment type="similarity">
    <text evidence="1">Belongs to the carbon-nitrogen hydrolase superfamily. NIT1/NIT2 family.</text>
</comment>
<gene>
    <name evidence="3" type="ORF">B4119_4190</name>
</gene>
<accession>A0A150LH57</accession>